<dbReference type="SMART" id="SM00326">
    <property type="entry name" value="SH3"/>
    <property type="match status" value="1"/>
</dbReference>
<dbReference type="PROSITE" id="PS51263">
    <property type="entry name" value="ADF_H"/>
    <property type="match status" value="1"/>
</dbReference>
<comment type="subcellular location">
    <subcellularLocation>
        <location evidence="1">Cytoplasm</location>
    </subcellularLocation>
</comment>
<sequence>MALEPVDVTTYSAEIEDAYLKVVKGADPETRWLILSPAEKKQYAPQYTGSKFSDFLAGFDDDKVQYGMARVSPPGSDVEKLLLVGWCPDSAPLKTRASFASNFGTIANQVLRGYHVQVTARDEDDLSERELLLKISNAAGARYSIQQKEVDRDPLPTKTTSAPKPQPAAFPKPGTAAKNVEMEKKVEPTKPSTAFSSVPVQKVDKDEDNDWHEPEIRERDFNEEPLKPNKSTWKPIGKVDLQAVISEEKAKPDPRLVSSVSLESSKKINASDDIANLKTESKQKRESEYNQILGTKSSMKTEQLEASSKGTTSPQKEVDNSDPVSVDNQESVSNLRGKLESISVDNEPVIIKPNKYTSSTVSEPVAAAPRGYKKVGRPLPGLHQNIDEQEKEEEEDGDDKKQEEESQPPAPPLAPRPVPQIPQSVESVEESESDEETEEEASEPVRASSQQPPPPPVRRVAEQVREPSAIAEYDYEAGEDNELTFKEGDRIIDIEFVDDDWWLGVLKNTGEKGLFPSNYVKLQQ</sequence>
<dbReference type="InterPro" id="IPR002108">
    <property type="entry name" value="ADF-H"/>
</dbReference>
<dbReference type="OrthoDB" id="5971719at2759"/>
<evidence type="ECO:0000256" key="4">
    <source>
        <dbReference type="PROSITE-ProRule" id="PRU00192"/>
    </source>
</evidence>
<evidence type="ECO:0000256" key="2">
    <source>
        <dbReference type="ARBA" id="ARBA00022443"/>
    </source>
</evidence>
<dbReference type="InterPro" id="IPR029006">
    <property type="entry name" value="ADF-H/Gelsolin-like_dom_sf"/>
</dbReference>
<dbReference type="HOGENOM" id="CLU_459326_0_0_1"/>
<evidence type="ECO:0000256" key="1">
    <source>
        <dbReference type="ARBA" id="ARBA00004496"/>
    </source>
</evidence>
<dbReference type="PROSITE" id="PS50002">
    <property type="entry name" value="SH3"/>
    <property type="match status" value="1"/>
</dbReference>
<dbReference type="GO" id="GO:0005884">
    <property type="term" value="C:actin filament"/>
    <property type="evidence" value="ECO:0007669"/>
    <property type="project" value="TreeGrafter"/>
</dbReference>
<dbReference type="GO" id="GO:2000601">
    <property type="term" value="P:positive regulation of Arp2/3 complex-mediated actin nucleation"/>
    <property type="evidence" value="ECO:0007669"/>
    <property type="project" value="EnsemblFungi"/>
</dbReference>
<dbReference type="EMBL" id="CP002498">
    <property type="protein sequence ID" value="AET38247.1"/>
    <property type="molecule type" value="Genomic_DNA"/>
</dbReference>
<feature type="compositionally biased region" description="Acidic residues" evidence="5">
    <location>
        <begin position="387"/>
        <end position="397"/>
    </location>
</feature>
<dbReference type="FunCoup" id="G8JQ89">
    <property type="interactions" value="572"/>
</dbReference>
<evidence type="ECO:0000256" key="3">
    <source>
        <dbReference type="ARBA" id="ARBA00022490"/>
    </source>
</evidence>
<dbReference type="Gene3D" id="2.30.30.40">
    <property type="entry name" value="SH3 Domains"/>
    <property type="match status" value="1"/>
</dbReference>
<dbReference type="PANTHER" id="PTHR10829:SF25">
    <property type="entry name" value="DREBRIN-LIKE PROTEIN"/>
    <property type="match status" value="1"/>
</dbReference>
<feature type="compositionally biased region" description="Polar residues" evidence="5">
    <location>
        <begin position="289"/>
        <end position="315"/>
    </location>
</feature>
<name>G8JQ89_ERECY</name>
<dbReference type="KEGG" id="erc:Ecym_2526"/>
<feature type="domain" description="ADF-H" evidence="7">
    <location>
        <begin position="7"/>
        <end position="136"/>
    </location>
</feature>
<feature type="compositionally biased region" description="Pro residues" evidence="5">
    <location>
        <begin position="408"/>
        <end position="420"/>
    </location>
</feature>
<evidence type="ECO:0008006" key="10">
    <source>
        <dbReference type="Google" id="ProtNLM"/>
    </source>
</evidence>
<dbReference type="SUPFAM" id="SSF50044">
    <property type="entry name" value="SH3-domain"/>
    <property type="match status" value="1"/>
</dbReference>
<dbReference type="GO" id="GO:0030427">
    <property type="term" value="C:site of polarized growth"/>
    <property type="evidence" value="ECO:0007669"/>
    <property type="project" value="TreeGrafter"/>
</dbReference>
<accession>G8JQ89</accession>
<dbReference type="SMART" id="SM00102">
    <property type="entry name" value="ADF"/>
    <property type="match status" value="1"/>
</dbReference>
<dbReference type="SUPFAM" id="SSF55753">
    <property type="entry name" value="Actin depolymerizing proteins"/>
    <property type="match status" value="1"/>
</dbReference>
<dbReference type="GO" id="GO:0051016">
    <property type="term" value="P:barbed-end actin filament capping"/>
    <property type="evidence" value="ECO:0007669"/>
    <property type="project" value="EnsemblFungi"/>
</dbReference>
<protein>
    <recommendedName>
        <fullName evidence="10">Actin-binding protein</fullName>
    </recommendedName>
</protein>
<dbReference type="STRING" id="931890.G8JQ89"/>
<dbReference type="Gene3D" id="3.40.20.10">
    <property type="entry name" value="Severin"/>
    <property type="match status" value="1"/>
</dbReference>
<feature type="compositionally biased region" description="Basic and acidic residues" evidence="5">
    <location>
        <begin position="279"/>
        <end position="288"/>
    </location>
</feature>
<dbReference type="InterPro" id="IPR036028">
    <property type="entry name" value="SH3-like_dom_sf"/>
</dbReference>
<keyword evidence="9" id="KW-1185">Reference proteome</keyword>
<dbReference type="GO" id="GO:0044379">
    <property type="term" value="P:protein localization to actin cortical patch"/>
    <property type="evidence" value="ECO:0007669"/>
    <property type="project" value="EnsemblFungi"/>
</dbReference>
<reference evidence="9" key="1">
    <citation type="journal article" date="2012" name="G3 (Bethesda)">
        <title>Pichia sorbitophila, an interspecies yeast hybrid reveals early steps of genome resolution following polyploidization.</title>
        <authorList>
            <person name="Leh Louis V."/>
            <person name="Despons L."/>
            <person name="Friedrich A."/>
            <person name="Martin T."/>
            <person name="Durrens P."/>
            <person name="Casaregola S."/>
            <person name="Neuveglise C."/>
            <person name="Fairhead C."/>
            <person name="Marck C."/>
            <person name="Cruz J.A."/>
            <person name="Straub M.L."/>
            <person name="Kugler V."/>
            <person name="Sacerdot C."/>
            <person name="Uzunov Z."/>
            <person name="Thierry A."/>
            <person name="Weiss S."/>
            <person name="Bleykasten C."/>
            <person name="De Montigny J."/>
            <person name="Jacques N."/>
            <person name="Jung P."/>
            <person name="Lemaire M."/>
            <person name="Mallet S."/>
            <person name="Morel G."/>
            <person name="Richard G.F."/>
            <person name="Sarkar A."/>
            <person name="Savel G."/>
            <person name="Schacherer J."/>
            <person name="Seret M.L."/>
            <person name="Talla E."/>
            <person name="Samson G."/>
            <person name="Jubin C."/>
            <person name="Poulain J."/>
            <person name="Vacherie B."/>
            <person name="Barbe V."/>
            <person name="Pelletier E."/>
            <person name="Sherman D.J."/>
            <person name="Westhof E."/>
            <person name="Weissenbach J."/>
            <person name="Baret P.V."/>
            <person name="Wincker P."/>
            <person name="Gaillardin C."/>
            <person name="Dujon B."/>
            <person name="Souciet J.L."/>
        </authorList>
    </citation>
    <scope>NUCLEOTIDE SEQUENCE [LARGE SCALE GENOMIC DNA]</scope>
    <source>
        <strain evidence="9">CBS 270.75 / DBVPG 7215 / KCTC 17166 / NRRL Y-17582</strain>
    </source>
</reference>
<feature type="compositionally biased region" description="Polar residues" evidence="5">
    <location>
        <begin position="322"/>
        <end position="334"/>
    </location>
</feature>
<dbReference type="Pfam" id="PF00018">
    <property type="entry name" value="SH3_1"/>
    <property type="match status" value="1"/>
</dbReference>
<dbReference type="Pfam" id="PF00241">
    <property type="entry name" value="Cofilin_ADF"/>
    <property type="match status" value="1"/>
</dbReference>
<dbReference type="PRINTS" id="PR00452">
    <property type="entry name" value="SH3DOMAIN"/>
</dbReference>
<feature type="region of interest" description="Disordered" evidence="5">
    <location>
        <begin position="147"/>
        <end position="475"/>
    </location>
</feature>
<feature type="compositionally biased region" description="Basic and acidic residues" evidence="5">
    <location>
        <begin position="211"/>
        <end position="227"/>
    </location>
</feature>
<dbReference type="Proteomes" id="UP000006790">
    <property type="component" value="Chromosome 2"/>
</dbReference>
<dbReference type="GO" id="GO:0000147">
    <property type="term" value="P:actin cortical patch assembly"/>
    <property type="evidence" value="ECO:0007669"/>
    <property type="project" value="EnsemblFungi"/>
</dbReference>
<feature type="compositionally biased region" description="Acidic residues" evidence="5">
    <location>
        <begin position="427"/>
        <end position="442"/>
    </location>
</feature>
<dbReference type="InterPro" id="IPR001452">
    <property type="entry name" value="SH3_domain"/>
</dbReference>
<dbReference type="AlphaFoldDB" id="G8JQ89"/>
<evidence type="ECO:0000313" key="9">
    <source>
        <dbReference type="Proteomes" id="UP000006790"/>
    </source>
</evidence>
<dbReference type="GeneID" id="11470694"/>
<dbReference type="GO" id="GO:0051015">
    <property type="term" value="F:actin filament binding"/>
    <property type="evidence" value="ECO:0007669"/>
    <property type="project" value="EnsemblFungi"/>
</dbReference>
<dbReference type="InParanoid" id="G8JQ89"/>
<evidence type="ECO:0000259" key="6">
    <source>
        <dbReference type="PROSITE" id="PS50002"/>
    </source>
</evidence>
<organism evidence="8 9">
    <name type="scientific">Eremothecium cymbalariae (strain CBS 270.75 / DBVPG 7215 / KCTC 17166 / NRRL Y-17582)</name>
    <name type="common">Yeast</name>
    <dbReference type="NCBI Taxonomy" id="931890"/>
    <lineage>
        <taxon>Eukaryota</taxon>
        <taxon>Fungi</taxon>
        <taxon>Dikarya</taxon>
        <taxon>Ascomycota</taxon>
        <taxon>Saccharomycotina</taxon>
        <taxon>Saccharomycetes</taxon>
        <taxon>Saccharomycetales</taxon>
        <taxon>Saccharomycetaceae</taxon>
        <taxon>Eremothecium</taxon>
    </lineage>
</organism>
<dbReference type="CDD" id="cd11819">
    <property type="entry name" value="SH3_Cortactin_like"/>
    <property type="match status" value="1"/>
</dbReference>
<keyword evidence="3" id="KW-0963">Cytoplasm</keyword>
<evidence type="ECO:0000313" key="8">
    <source>
        <dbReference type="EMBL" id="AET38247.1"/>
    </source>
</evidence>
<dbReference type="OMA" id="HYASQYD"/>
<proteinExistence type="predicted"/>
<dbReference type="eggNOG" id="KOG3655">
    <property type="taxonomic scope" value="Eukaryota"/>
</dbReference>
<dbReference type="RefSeq" id="XP_003645064.1">
    <property type="nucleotide sequence ID" value="XM_003645016.1"/>
</dbReference>
<dbReference type="CDD" id="cd11281">
    <property type="entry name" value="ADF_drebrin_like"/>
    <property type="match status" value="1"/>
</dbReference>
<evidence type="ECO:0000259" key="7">
    <source>
        <dbReference type="PROSITE" id="PS51263"/>
    </source>
</evidence>
<feature type="compositionally biased region" description="Polar residues" evidence="5">
    <location>
        <begin position="190"/>
        <end position="199"/>
    </location>
</feature>
<dbReference type="GO" id="GO:0030479">
    <property type="term" value="C:actin cortical patch"/>
    <property type="evidence" value="ECO:0007669"/>
    <property type="project" value="EnsemblFungi"/>
</dbReference>
<keyword evidence="2 4" id="KW-0728">SH3 domain</keyword>
<evidence type="ECO:0000256" key="5">
    <source>
        <dbReference type="SAM" id="MobiDB-lite"/>
    </source>
</evidence>
<feature type="domain" description="SH3" evidence="6">
    <location>
        <begin position="464"/>
        <end position="524"/>
    </location>
</feature>
<gene>
    <name evidence="8" type="ordered locus">Ecym_2526</name>
</gene>
<dbReference type="PANTHER" id="PTHR10829">
    <property type="entry name" value="CORTACTIN AND DREBRIN"/>
    <property type="match status" value="1"/>
</dbReference>